<evidence type="ECO:0000256" key="5">
    <source>
        <dbReference type="ARBA" id="ARBA00022660"/>
    </source>
</evidence>
<reference evidence="23 24" key="1">
    <citation type="submission" date="2020-01" db="EMBL/GenBank/DDBJ databases">
        <title>A novel Bacillus sp. from Pasinler.</title>
        <authorList>
            <person name="Adiguzel A."/>
            <person name="Ay H."/>
            <person name="Baltaci M.O."/>
        </authorList>
    </citation>
    <scope>NUCLEOTIDE SEQUENCE [LARGE SCALE GENOMIC DNA]</scope>
    <source>
        <strain evidence="23 24">P1</strain>
    </source>
</reference>
<dbReference type="Pfam" id="PF00034">
    <property type="entry name" value="Cytochrom_C"/>
    <property type="match status" value="1"/>
</dbReference>
<evidence type="ECO:0000256" key="3">
    <source>
        <dbReference type="ARBA" id="ARBA00022448"/>
    </source>
</evidence>
<keyword evidence="24" id="KW-1185">Reference proteome</keyword>
<evidence type="ECO:0000256" key="6">
    <source>
        <dbReference type="ARBA" id="ARBA00022692"/>
    </source>
</evidence>
<dbReference type="Gene3D" id="1.10.287.90">
    <property type="match status" value="1"/>
</dbReference>
<feature type="domain" description="Cytochrome oxidase subunit II transmembrane region profile" evidence="21">
    <location>
        <begin position="19"/>
        <end position="117"/>
    </location>
</feature>
<evidence type="ECO:0000256" key="8">
    <source>
        <dbReference type="ARBA" id="ARBA00022967"/>
    </source>
</evidence>
<comment type="similarity">
    <text evidence="2 17">Belongs to the cytochrome c oxidase subunit 2 family.</text>
</comment>
<keyword evidence="10 19" id="KW-1133">Transmembrane helix</keyword>
<dbReference type="EMBL" id="JAACYS010000001">
    <property type="protein sequence ID" value="NCU16158.1"/>
    <property type="molecule type" value="Genomic_DNA"/>
</dbReference>
<keyword evidence="4 16" id="KW-0349">Heme</keyword>
<evidence type="ECO:0000256" key="14">
    <source>
        <dbReference type="ARBA" id="ARBA00024688"/>
    </source>
</evidence>
<comment type="cofactor">
    <cofactor evidence="18">
        <name>Cu cation</name>
        <dbReference type="ChEBI" id="CHEBI:23378"/>
    </cofactor>
    <text evidence="18">Binds a copper A center.</text>
</comment>
<dbReference type="SUPFAM" id="SSF81464">
    <property type="entry name" value="Cytochrome c oxidase subunit II-like, transmembrane region"/>
    <property type="match status" value="1"/>
</dbReference>
<dbReference type="Pfam" id="PF02790">
    <property type="entry name" value="COX2_TM"/>
    <property type="match status" value="1"/>
</dbReference>
<proteinExistence type="inferred from homology"/>
<evidence type="ECO:0000256" key="1">
    <source>
        <dbReference type="ARBA" id="ARBA00004141"/>
    </source>
</evidence>
<dbReference type="PRINTS" id="PR01166">
    <property type="entry name" value="CYCOXIDASEII"/>
</dbReference>
<dbReference type="PROSITE" id="PS50857">
    <property type="entry name" value="COX2_CUA"/>
    <property type="match status" value="1"/>
</dbReference>
<keyword evidence="5 17" id="KW-0679">Respiratory chain</keyword>
<dbReference type="InterPro" id="IPR008972">
    <property type="entry name" value="Cupredoxin"/>
</dbReference>
<protein>
    <recommendedName>
        <fullName evidence="18">Cytochrome c oxidase subunit 2</fullName>
        <ecNumber evidence="18">7.1.1.9</ecNumber>
    </recommendedName>
</protein>
<dbReference type="PROSITE" id="PS50999">
    <property type="entry name" value="COX2_TM"/>
    <property type="match status" value="1"/>
</dbReference>
<keyword evidence="12 18" id="KW-0186">Copper</keyword>
<dbReference type="InterPro" id="IPR045187">
    <property type="entry name" value="CcO_II"/>
</dbReference>
<dbReference type="InterPro" id="IPR036257">
    <property type="entry name" value="Cyt_c_oxidase_su2_TM_sf"/>
</dbReference>
<dbReference type="GO" id="GO:0016491">
    <property type="term" value="F:oxidoreductase activity"/>
    <property type="evidence" value="ECO:0007669"/>
    <property type="project" value="UniProtKB-KW"/>
</dbReference>
<dbReference type="NCBIfam" id="TIGR02866">
    <property type="entry name" value="CoxB"/>
    <property type="match status" value="1"/>
</dbReference>
<dbReference type="RefSeq" id="WP_161918996.1">
    <property type="nucleotide sequence ID" value="NZ_JAACYS010000001.1"/>
</dbReference>
<feature type="domain" description="Cytochrome c" evidence="22">
    <location>
        <begin position="258"/>
        <end position="351"/>
    </location>
</feature>
<comment type="function">
    <text evidence="14 18">Subunits I and II form the functional core of the enzyme complex. Electrons originating in cytochrome c are transferred via heme a and Cu(A) to the binuclear center formed by heme a3 and Cu(B).</text>
</comment>
<gene>
    <name evidence="23" type="primary">coxB</name>
    <name evidence="23" type="ORF">GW534_00015</name>
</gene>
<evidence type="ECO:0000256" key="10">
    <source>
        <dbReference type="ARBA" id="ARBA00022989"/>
    </source>
</evidence>
<keyword evidence="13 19" id="KW-0472">Membrane</keyword>
<comment type="caution">
    <text evidence="23">The sequence shown here is derived from an EMBL/GenBank/DDBJ whole genome shotgun (WGS) entry which is preliminary data.</text>
</comment>
<dbReference type="InterPro" id="IPR011759">
    <property type="entry name" value="Cyt_c_oxidase_su2_TM_dom"/>
</dbReference>
<dbReference type="InterPro" id="IPR009056">
    <property type="entry name" value="Cyt_c-like_dom"/>
</dbReference>
<evidence type="ECO:0000256" key="13">
    <source>
        <dbReference type="ARBA" id="ARBA00023136"/>
    </source>
</evidence>
<dbReference type="SUPFAM" id="SSF46626">
    <property type="entry name" value="Cytochrome c"/>
    <property type="match status" value="1"/>
</dbReference>
<evidence type="ECO:0000313" key="24">
    <source>
        <dbReference type="Proteomes" id="UP000743899"/>
    </source>
</evidence>
<organism evidence="23 24">
    <name type="scientific">Pallidibacillus pasinlerensis</name>
    <dbReference type="NCBI Taxonomy" id="2703818"/>
    <lineage>
        <taxon>Bacteria</taxon>
        <taxon>Bacillati</taxon>
        <taxon>Bacillota</taxon>
        <taxon>Bacilli</taxon>
        <taxon>Bacillales</taxon>
        <taxon>Bacillaceae</taxon>
        <taxon>Pallidibacillus</taxon>
    </lineage>
</organism>
<dbReference type="PANTHER" id="PTHR22888:SF10">
    <property type="entry name" value="CYTOCHROME C OXIDASE SUBUNIT 2"/>
    <property type="match status" value="1"/>
</dbReference>
<evidence type="ECO:0000256" key="15">
    <source>
        <dbReference type="ARBA" id="ARBA00047816"/>
    </source>
</evidence>
<feature type="domain" description="Cytochrome oxidase subunit II copper A binding" evidence="20">
    <location>
        <begin position="128"/>
        <end position="246"/>
    </location>
</feature>
<dbReference type="PROSITE" id="PS00078">
    <property type="entry name" value="COX2"/>
    <property type="match status" value="1"/>
</dbReference>
<keyword evidence="9 17" id="KW-0249">Electron transport</keyword>
<dbReference type="Proteomes" id="UP000743899">
    <property type="component" value="Unassembled WGS sequence"/>
</dbReference>
<evidence type="ECO:0000256" key="9">
    <source>
        <dbReference type="ARBA" id="ARBA00022982"/>
    </source>
</evidence>
<dbReference type="InterPro" id="IPR036909">
    <property type="entry name" value="Cyt_c-like_dom_sf"/>
</dbReference>
<comment type="catalytic activity">
    <reaction evidence="15 18">
        <text>4 Fe(II)-[cytochrome c] + O2 + 8 H(+)(in) = 4 Fe(III)-[cytochrome c] + 2 H2O + 4 H(+)(out)</text>
        <dbReference type="Rhea" id="RHEA:11436"/>
        <dbReference type="Rhea" id="RHEA-COMP:10350"/>
        <dbReference type="Rhea" id="RHEA-COMP:14399"/>
        <dbReference type="ChEBI" id="CHEBI:15377"/>
        <dbReference type="ChEBI" id="CHEBI:15378"/>
        <dbReference type="ChEBI" id="CHEBI:15379"/>
        <dbReference type="ChEBI" id="CHEBI:29033"/>
        <dbReference type="ChEBI" id="CHEBI:29034"/>
        <dbReference type="EC" id="7.1.1.9"/>
    </reaction>
</comment>
<evidence type="ECO:0000256" key="12">
    <source>
        <dbReference type="ARBA" id="ARBA00023008"/>
    </source>
</evidence>
<dbReference type="PANTHER" id="PTHR22888">
    <property type="entry name" value="CYTOCHROME C OXIDASE, SUBUNIT II"/>
    <property type="match status" value="1"/>
</dbReference>
<keyword evidence="8" id="KW-1278">Translocase</keyword>
<accession>A0ABW9ZY93</accession>
<evidence type="ECO:0000256" key="17">
    <source>
        <dbReference type="RuleBase" id="RU000456"/>
    </source>
</evidence>
<comment type="subcellular location">
    <subcellularLocation>
        <location evidence="17">Cell membrane</location>
        <topology evidence="17">Multi-pass membrane protein</topology>
    </subcellularLocation>
    <subcellularLocation>
        <location evidence="1">Membrane</location>
        <topology evidence="1">Multi-pass membrane protein</topology>
    </subcellularLocation>
</comment>
<evidence type="ECO:0000313" key="23">
    <source>
        <dbReference type="EMBL" id="NCU16158.1"/>
    </source>
</evidence>
<feature type="transmembrane region" description="Helical" evidence="19">
    <location>
        <begin position="88"/>
        <end position="108"/>
    </location>
</feature>
<evidence type="ECO:0000256" key="18">
    <source>
        <dbReference type="RuleBase" id="RU004024"/>
    </source>
</evidence>
<dbReference type="SUPFAM" id="SSF49503">
    <property type="entry name" value="Cupredoxins"/>
    <property type="match status" value="1"/>
</dbReference>
<dbReference type="InterPro" id="IPR002429">
    <property type="entry name" value="CcO_II-like_C"/>
</dbReference>
<evidence type="ECO:0000256" key="7">
    <source>
        <dbReference type="ARBA" id="ARBA00022723"/>
    </source>
</evidence>
<keyword evidence="3 17" id="KW-0813">Transport</keyword>
<dbReference type="PROSITE" id="PS51007">
    <property type="entry name" value="CYTC"/>
    <property type="match status" value="1"/>
</dbReference>
<evidence type="ECO:0000256" key="2">
    <source>
        <dbReference type="ARBA" id="ARBA00007866"/>
    </source>
</evidence>
<dbReference type="EC" id="7.1.1.9" evidence="18"/>
<keyword evidence="23" id="KW-0560">Oxidoreductase</keyword>
<keyword evidence="6 17" id="KW-0812">Transmembrane</keyword>
<evidence type="ECO:0000259" key="21">
    <source>
        <dbReference type="PROSITE" id="PS50999"/>
    </source>
</evidence>
<evidence type="ECO:0000259" key="22">
    <source>
        <dbReference type="PROSITE" id="PS51007"/>
    </source>
</evidence>
<keyword evidence="11 16" id="KW-0408">Iron</keyword>
<dbReference type="PROSITE" id="PS51257">
    <property type="entry name" value="PROKAR_LIPOPROTEIN"/>
    <property type="match status" value="1"/>
</dbReference>
<dbReference type="Pfam" id="PF00116">
    <property type="entry name" value="COX2"/>
    <property type="match status" value="1"/>
</dbReference>
<evidence type="ECO:0000256" key="19">
    <source>
        <dbReference type="SAM" id="Phobius"/>
    </source>
</evidence>
<evidence type="ECO:0000256" key="4">
    <source>
        <dbReference type="ARBA" id="ARBA00022617"/>
    </source>
</evidence>
<evidence type="ECO:0000256" key="11">
    <source>
        <dbReference type="ARBA" id="ARBA00023004"/>
    </source>
</evidence>
<evidence type="ECO:0000256" key="16">
    <source>
        <dbReference type="PROSITE-ProRule" id="PRU00433"/>
    </source>
</evidence>
<keyword evidence="7 16" id="KW-0479">Metal-binding</keyword>
<evidence type="ECO:0000259" key="20">
    <source>
        <dbReference type="PROSITE" id="PS50857"/>
    </source>
</evidence>
<name>A0ABW9ZY93_9BACI</name>
<dbReference type="InterPro" id="IPR014222">
    <property type="entry name" value="Cyt_c_oxidase_su2"/>
</dbReference>
<dbReference type="Gene3D" id="2.60.40.420">
    <property type="entry name" value="Cupredoxins - blue copper proteins"/>
    <property type="match status" value="1"/>
</dbReference>
<dbReference type="InterPro" id="IPR001505">
    <property type="entry name" value="Copper_CuA"/>
</dbReference>
<sequence>MKKWGLYLSLLIFALILTACGEPYLSTLKPAGEVAERQFNLLLLSTGVMTLVIVVVVIIYVIVLIRFRRKKGEEDKIPEQVEGSHKLEIIWTIIPIILILILAVPTVAETFNLGDVSERDKVDKDGNRENLVINVRASLYWWEFEYPDQGIVTSQDLVVPTDEKIYFNLIASDVKHAFWIPAIGGKIDTNTDNENSFYLVFDGEKADEAGNIFYGKCAELCGPSHAYMDFKVKAVPRAEFDEWVVAMQNFEEPEPQTAVAQQGKEIFENSCIGCHAVSAENSMPAEARIAPNLADFGNRTRVAGILPYTKENIKEWIQNPGDIKPGNLMYDSANFSEEELDALAEYLMSLKAQE</sequence>
<feature type="transmembrane region" description="Helical" evidence="19">
    <location>
        <begin position="41"/>
        <end position="67"/>
    </location>
</feature>